<dbReference type="InterPro" id="IPR052895">
    <property type="entry name" value="HetReg/Transcr_Mod"/>
</dbReference>
<dbReference type="Pfam" id="PF26639">
    <property type="entry name" value="Het-6_barrel"/>
    <property type="match status" value="1"/>
</dbReference>
<reference evidence="2 3" key="1">
    <citation type="submission" date="2016-10" db="EMBL/GenBank/DDBJ databases">
        <title>Draft genome sequence of Coniochaeta ligniaria NRRL30616, a lignocellulolytic fungus for bioabatement of inhibitors in plant biomass hydrolysates.</title>
        <authorList>
            <consortium name="DOE Joint Genome Institute"/>
            <person name="Jimenez D.J."/>
            <person name="Hector R.E."/>
            <person name="Riley R."/>
            <person name="Sun H."/>
            <person name="Grigoriev I.V."/>
            <person name="Van Elsas J.D."/>
            <person name="Nichols N.N."/>
        </authorList>
    </citation>
    <scope>NUCLEOTIDE SEQUENCE [LARGE SCALE GENOMIC DNA]</scope>
    <source>
        <strain evidence="2 3">NRRL 30616</strain>
    </source>
</reference>
<dbReference type="Proteomes" id="UP000182658">
    <property type="component" value="Unassembled WGS sequence"/>
</dbReference>
<protein>
    <recommendedName>
        <fullName evidence="1">Heterokaryon incompatibility domain-containing protein</fullName>
    </recommendedName>
</protein>
<organism evidence="2 3">
    <name type="scientific">Coniochaeta ligniaria NRRL 30616</name>
    <dbReference type="NCBI Taxonomy" id="1408157"/>
    <lineage>
        <taxon>Eukaryota</taxon>
        <taxon>Fungi</taxon>
        <taxon>Dikarya</taxon>
        <taxon>Ascomycota</taxon>
        <taxon>Pezizomycotina</taxon>
        <taxon>Sordariomycetes</taxon>
        <taxon>Sordariomycetidae</taxon>
        <taxon>Coniochaetales</taxon>
        <taxon>Coniochaetaceae</taxon>
        <taxon>Coniochaeta</taxon>
    </lineage>
</organism>
<evidence type="ECO:0000313" key="3">
    <source>
        <dbReference type="Proteomes" id="UP000182658"/>
    </source>
</evidence>
<name>A0A1J7ID04_9PEZI</name>
<keyword evidence="3" id="KW-1185">Reference proteome</keyword>
<dbReference type="OrthoDB" id="4850726at2759"/>
<dbReference type="AlphaFoldDB" id="A0A1J7ID04"/>
<accession>A0A1J7ID04</accession>
<dbReference type="Pfam" id="PF06985">
    <property type="entry name" value="HET"/>
    <property type="match status" value="1"/>
</dbReference>
<dbReference type="STRING" id="1408157.A0A1J7ID04"/>
<dbReference type="PANTHER" id="PTHR24148:SF82">
    <property type="entry name" value="HETEROKARYON INCOMPATIBILITY DOMAIN-CONTAINING PROTEIN"/>
    <property type="match status" value="1"/>
</dbReference>
<sequence>MSPFVKYLWHRYRKQCRYKSYEWQPLAGDDIRILTLLPGQFDDEIRIHFTHRELGKTLPPGWAVYESIDGRYMFIEWLNQEEGVFRSATWTHPDPGVDPSLYKPPCYEAPGSSSHAYEAISYVWGSQDDPGLAFVQTSKGMPAGTVSIGRNLESALRHLRYEDKPRKLWVDAICINQADYAEKSVQVRRMARIYQSVSRVIAWIGPAMHGSDLAMATLQYLGAQVLNTVDGWIVPSPDAQEEGWFKANQELSYGPEIVDALQRLLSRAWFSRRWVVQEITLANPTALLQCGRRAIPWFCLRHATMCLVGKSSLQEGVRDAMNDVWHVAQNHCAINVASTFSSLGGTACSDPMDSVYALLGVMPPKFAAKVEVDYSASLESMFRNVFLAHVSHVQRWELFSCDLKHRICGGPSWVPDLASCDRTVDLDTQFSSGYSRICVTYTDADILDLIGLRCATVVTATSAVSGRSVDQVQLVRSWEPPDMDTATYVTGNPLSDVFARTLLQDRTKDRWPGVQQFLYLEDWIACGGNGLFGPAARSATEESFNPFDSTKPSARFAHAACFGRSFVTTAEGYVGLGPDGVESGDVICVLLGCSCPVVLRPLPNDRYLLVGNAFVYGLHDAIPLLGPLPPEWCMKLYQYTGHSDRALFRFANQKTGELTAEDPRLEPHREWERVYLDDIGMDLTGDDPMVFDFFRHNTTGELINYDPRMLPEALEARGVQLRTFALV</sequence>
<dbReference type="InterPro" id="IPR010730">
    <property type="entry name" value="HET"/>
</dbReference>
<dbReference type="PANTHER" id="PTHR24148">
    <property type="entry name" value="ANKYRIN REPEAT DOMAIN-CONTAINING PROTEIN 39 HOMOLOG-RELATED"/>
    <property type="match status" value="1"/>
</dbReference>
<proteinExistence type="predicted"/>
<feature type="domain" description="Heterokaryon incompatibility" evidence="1">
    <location>
        <begin position="117"/>
        <end position="278"/>
    </location>
</feature>
<gene>
    <name evidence="2" type="ORF">CONLIGDRAFT_656948</name>
</gene>
<evidence type="ECO:0000259" key="1">
    <source>
        <dbReference type="Pfam" id="PF06985"/>
    </source>
</evidence>
<evidence type="ECO:0000313" key="2">
    <source>
        <dbReference type="EMBL" id="OIW25301.1"/>
    </source>
</evidence>
<dbReference type="InParanoid" id="A0A1J7ID04"/>
<dbReference type="EMBL" id="KV875102">
    <property type="protein sequence ID" value="OIW25301.1"/>
    <property type="molecule type" value="Genomic_DNA"/>
</dbReference>